<comment type="caution">
    <text evidence="2">The sequence shown here is derived from an EMBL/GenBank/DDBJ whole genome shotgun (WGS) entry which is preliminary data.</text>
</comment>
<evidence type="ECO:0000259" key="1">
    <source>
        <dbReference type="PROSITE" id="PS50943"/>
    </source>
</evidence>
<dbReference type="EMBL" id="PJNB01000001">
    <property type="protein sequence ID" value="PKW14025.1"/>
    <property type="molecule type" value="Genomic_DNA"/>
</dbReference>
<dbReference type="SMART" id="SM00530">
    <property type="entry name" value="HTH_XRE"/>
    <property type="match status" value="1"/>
</dbReference>
<dbReference type="SUPFAM" id="SSF47413">
    <property type="entry name" value="lambda repressor-like DNA-binding domains"/>
    <property type="match status" value="1"/>
</dbReference>
<dbReference type="InterPro" id="IPR043917">
    <property type="entry name" value="DUF5753"/>
</dbReference>
<dbReference type="GO" id="GO:0003677">
    <property type="term" value="F:DNA binding"/>
    <property type="evidence" value="ECO:0007669"/>
    <property type="project" value="InterPro"/>
</dbReference>
<dbReference type="PROSITE" id="PS50943">
    <property type="entry name" value="HTH_CROC1"/>
    <property type="match status" value="1"/>
</dbReference>
<dbReference type="Gene3D" id="1.10.260.40">
    <property type="entry name" value="lambda repressor-like DNA-binding domains"/>
    <property type="match status" value="1"/>
</dbReference>
<gene>
    <name evidence="2" type="ORF">A8926_1602</name>
</gene>
<dbReference type="Pfam" id="PF19054">
    <property type="entry name" value="DUF5753"/>
    <property type="match status" value="1"/>
</dbReference>
<feature type="domain" description="HTH cro/C1-type" evidence="1">
    <location>
        <begin position="13"/>
        <end position="67"/>
    </location>
</feature>
<reference evidence="2" key="1">
    <citation type="submission" date="2017-12" db="EMBL/GenBank/DDBJ databases">
        <title>Sequencing the genomes of 1000 Actinobacteria strains.</title>
        <authorList>
            <person name="Klenk H.-P."/>
        </authorList>
    </citation>
    <scope>NUCLEOTIDE SEQUENCE [LARGE SCALE GENOMIC DNA]</scope>
    <source>
        <strain evidence="2">DSM 44228</strain>
    </source>
</reference>
<dbReference type="Pfam" id="PF13560">
    <property type="entry name" value="HTH_31"/>
    <property type="match status" value="1"/>
</dbReference>
<accession>A0A2N3XTN5</accession>
<dbReference type="RefSeq" id="WP_029535591.1">
    <property type="nucleotide sequence ID" value="NZ_CP061007.1"/>
</dbReference>
<dbReference type="OrthoDB" id="2991476at2"/>
<name>A0A2N3XTN5_SACSN</name>
<dbReference type="InterPro" id="IPR001387">
    <property type="entry name" value="Cro/C1-type_HTH"/>
</dbReference>
<dbReference type="CDD" id="cd00093">
    <property type="entry name" value="HTH_XRE"/>
    <property type="match status" value="1"/>
</dbReference>
<dbReference type="STRING" id="994479.GCA_000194155_04310"/>
<dbReference type="InterPro" id="IPR010982">
    <property type="entry name" value="Lambda_DNA-bd_dom_sf"/>
</dbReference>
<evidence type="ECO:0000313" key="2">
    <source>
        <dbReference type="EMBL" id="PKW14025.1"/>
    </source>
</evidence>
<evidence type="ECO:0000313" key="3">
    <source>
        <dbReference type="Proteomes" id="UP000233786"/>
    </source>
</evidence>
<organism evidence="2 3">
    <name type="scientific">Saccharopolyspora spinosa</name>
    <dbReference type="NCBI Taxonomy" id="60894"/>
    <lineage>
        <taxon>Bacteria</taxon>
        <taxon>Bacillati</taxon>
        <taxon>Actinomycetota</taxon>
        <taxon>Actinomycetes</taxon>
        <taxon>Pseudonocardiales</taxon>
        <taxon>Pseudonocardiaceae</taxon>
        <taxon>Saccharopolyspora</taxon>
    </lineage>
</organism>
<dbReference type="AlphaFoldDB" id="A0A2N3XTN5"/>
<keyword evidence="3" id="KW-1185">Reference proteome</keyword>
<protein>
    <submittedName>
        <fullName evidence="2">Helix-turn-helix protein</fullName>
    </submittedName>
</protein>
<sequence>MTTARSRGLGAEIRKLRKEAGLRLEELAEQCDWSRATLGRIEVGAKVPSETEIAIILGTLGVKGRERTRILELAEDAHKPHWWEVGNPGLPQQLVALLEFERSATKITNVSIGLVPGLLQIADYTRAIMVAGGLRDSDVESRVSLRMGRQTVLTGKKPAEFHALIDESVLHRPVGGADVMADQLRHIERMACRPHIKIQIVPFDLGAHVALNGNQLVMEFHRQRTVVHLEHRRVGAFLDAPAETSPFVESVASLTKAALSPSESAKLIATYAKKMEERHVSDH</sequence>
<dbReference type="Proteomes" id="UP000233786">
    <property type="component" value="Unassembled WGS sequence"/>
</dbReference>
<proteinExistence type="predicted"/>